<dbReference type="GO" id="GO:0020037">
    <property type="term" value="F:heme binding"/>
    <property type="evidence" value="ECO:0007669"/>
    <property type="project" value="TreeGrafter"/>
</dbReference>
<dbReference type="STRING" id="863227.GCA_000373005_00422"/>
<evidence type="ECO:0000256" key="6">
    <source>
        <dbReference type="ARBA" id="ARBA00022692"/>
    </source>
</evidence>
<dbReference type="AlphaFoldDB" id="A0A2N7X925"/>
<dbReference type="Gene3D" id="1.20.950.20">
    <property type="entry name" value="Transmembrane di-heme cytochromes, Chain C"/>
    <property type="match status" value="1"/>
</dbReference>
<dbReference type="Pfam" id="PF01292">
    <property type="entry name" value="Ni_hydr_CYTB"/>
    <property type="match status" value="1"/>
</dbReference>
<proteinExistence type="inferred from homology"/>
<keyword evidence="7" id="KW-0479">Metal-binding</keyword>
<keyword evidence="3" id="KW-0813">Transport</keyword>
<evidence type="ECO:0000256" key="4">
    <source>
        <dbReference type="ARBA" id="ARBA00022475"/>
    </source>
</evidence>
<comment type="cofactor">
    <cofactor evidence="1">
        <name>heme b</name>
        <dbReference type="ChEBI" id="CHEBI:60344"/>
    </cofactor>
</comment>
<feature type="transmembrane region" description="Helical" evidence="13">
    <location>
        <begin position="46"/>
        <end position="67"/>
    </location>
</feature>
<sequence>MSSATLSKYDPFARLLHWLIVVLLVAQYVVAWTMPDIHRGTQPVGLITWHLELGTAIIAIMIVRIVWRFIRREPDVVEATPFMRQVAWLTHILLYVLLFVEPVLGWINASSRGWSVTLFGAIPLPPLSATGSALGHEMGDVHQVVAWALLGLVGLHVAAALFHHFFLRDGVLRRMA</sequence>
<evidence type="ECO:0000256" key="8">
    <source>
        <dbReference type="ARBA" id="ARBA00022982"/>
    </source>
</evidence>
<evidence type="ECO:0000256" key="1">
    <source>
        <dbReference type="ARBA" id="ARBA00001970"/>
    </source>
</evidence>
<evidence type="ECO:0000259" key="14">
    <source>
        <dbReference type="Pfam" id="PF01292"/>
    </source>
</evidence>
<feature type="transmembrane region" description="Helical" evidence="13">
    <location>
        <begin position="144"/>
        <end position="167"/>
    </location>
</feature>
<keyword evidence="16" id="KW-1185">Reference proteome</keyword>
<dbReference type="RefSeq" id="WP_026229345.1">
    <property type="nucleotide sequence ID" value="NZ_KB890164.1"/>
</dbReference>
<dbReference type="InterPro" id="IPR011577">
    <property type="entry name" value="Cyt_b561_bac/Ni-Hgenase"/>
</dbReference>
<dbReference type="OrthoDB" id="8723024at2"/>
<evidence type="ECO:0000256" key="10">
    <source>
        <dbReference type="ARBA" id="ARBA00023004"/>
    </source>
</evidence>
<evidence type="ECO:0000256" key="9">
    <source>
        <dbReference type="ARBA" id="ARBA00022989"/>
    </source>
</evidence>
<gene>
    <name evidence="15" type="ORF">C0Z20_03580</name>
</gene>
<dbReference type="PANTHER" id="PTHR30529">
    <property type="entry name" value="CYTOCHROME B561"/>
    <property type="match status" value="1"/>
</dbReference>
<evidence type="ECO:0000313" key="15">
    <source>
        <dbReference type="EMBL" id="PMS38266.1"/>
    </source>
</evidence>
<comment type="caution">
    <text evidence="15">The sequence shown here is derived from an EMBL/GenBank/DDBJ whole genome shotgun (WGS) entry which is preliminary data.</text>
</comment>
<dbReference type="GO" id="GO:0022904">
    <property type="term" value="P:respiratory electron transport chain"/>
    <property type="evidence" value="ECO:0007669"/>
    <property type="project" value="InterPro"/>
</dbReference>
<evidence type="ECO:0000256" key="13">
    <source>
        <dbReference type="SAM" id="Phobius"/>
    </source>
</evidence>
<dbReference type="GO" id="GO:0009055">
    <property type="term" value="F:electron transfer activity"/>
    <property type="evidence" value="ECO:0007669"/>
    <property type="project" value="InterPro"/>
</dbReference>
<keyword evidence="9 13" id="KW-1133">Transmembrane helix</keyword>
<keyword evidence="11 13" id="KW-0472">Membrane</keyword>
<keyword evidence="8" id="KW-0249">Electron transport</keyword>
<name>A0A2N7X925_9BURK</name>
<organism evidence="15 16">
    <name type="scientific">Trinickia symbiotica</name>
    <dbReference type="NCBI Taxonomy" id="863227"/>
    <lineage>
        <taxon>Bacteria</taxon>
        <taxon>Pseudomonadati</taxon>
        <taxon>Pseudomonadota</taxon>
        <taxon>Betaproteobacteria</taxon>
        <taxon>Burkholderiales</taxon>
        <taxon>Burkholderiaceae</taxon>
        <taxon>Trinickia</taxon>
    </lineage>
</organism>
<evidence type="ECO:0000256" key="2">
    <source>
        <dbReference type="ARBA" id="ARBA00004651"/>
    </source>
</evidence>
<dbReference type="PANTHER" id="PTHR30529:SF1">
    <property type="entry name" value="CYTOCHROME B561 HOMOLOG 2"/>
    <property type="match status" value="1"/>
</dbReference>
<accession>A0A2N7X925</accession>
<comment type="similarity">
    <text evidence="12">Belongs to the cytochrome b561 family.</text>
</comment>
<keyword evidence="4" id="KW-1003">Cell membrane</keyword>
<keyword evidence="6 13" id="KW-0812">Transmembrane</keyword>
<keyword evidence="5" id="KW-0349">Heme</keyword>
<keyword evidence="10" id="KW-0408">Iron</keyword>
<dbReference type="GO" id="GO:0046872">
    <property type="term" value="F:metal ion binding"/>
    <property type="evidence" value="ECO:0007669"/>
    <property type="project" value="UniProtKB-KW"/>
</dbReference>
<evidence type="ECO:0000256" key="7">
    <source>
        <dbReference type="ARBA" id="ARBA00022723"/>
    </source>
</evidence>
<comment type="subcellular location">
    <subcellularLocation>
        <location evidence="2">Cell membrane</location>
        <topology evidence="2">Multi-pass membrane protein</topology>
    </subcellularLocation>
</comment>
<protein>
    <submittedName>
        <fullName evidence="15">Cytochrome b</fullName>
    </submittedName>
</protein>
<dbReference type="InterPro" id="IPR016174">
    <property type="entry name" value="Di-haem_cyt_TM"/>
</dbReference>
<evidence type="ECO:0000313" key="16">
    <source>
        <dbReference type="Proteomes" id="UP000235777"/>
    </source>
</evidence>
<feature type="transmembrane region" description="Helical" evidence="13">
    <location>
        <begin position="88"/>
        <end position="107"/>
    </location>
</feature>
<dbReference type="InterPro" id="IPR052168">
    <property type="entry name" value="Cytochrome_b561_oxidase"/>
</dbReference>
<evidence type="ECO:0000256" key="3">
    <source>
        <dbReference type="ARBA" id="ARBA00022448"/>
    </source>
</evidence>
<dbReference type="Proteomes" id="UP000235777">
    <property type="component" value="Unassembled WGS sequence"/>
</dbReference>
<dbReference type="SUPFAM" id="SSF81342">
    <property type="entry name" value="Transmembrane di-heme cytochromes"/>
    <property type="match status" value="1"/>
</dbReference>
<dbReference type="EMBL" id="PNYC01000002">
    <property type="protein sequence ID" value="PMS38266.1"/>
    <property type="molecule type" value="Genomic_DNA"/>
</dbReference>
<evidence type="ECO:0000256" key="5">
    <source>
        <dbReference type="ARBA" id="ARBA00022617"/>
    </source>
</evidence>
<feature type="domain" description="Cytochrome b561 bacterial/Ni-hydrogenase" evidence="14">
    <location>
        <begin position="9"/>
        <end position="175"/>
    </location>
</feature>
<evidence type="ECO:0000256" key="12">
    <source>
        <dbReference type="ARBA" id="ARBA00037975"/>
    </source>
</evidence>
<dbReference type="GO" id="GO:0005886">
    <property type="term" value="C:plasma membrane"/>
    <property type="evidence" value="ECO:0007669"/>
    <property type="project" value="UniProtKB-SubCell"/>
</dbReference>
<evidence type="ECO:0000256" key="11">
    <source>
        <dbReference type="ARBA" id="ARBA00023136"/>
    </source>
</evidence>
<feature type="transmembrane region" description="Helical" evidence="13">
    <location>
        <begin position="12"/>
        <end position="34"/>
    </location>
</feature>
<reference evidence="15 16" key="1">
    <citation type="submission" date="2018-01" db="EMBL/GenBank/DDBJ databases">
        <title>Whole genome analyses suggest that Burkholderia sensu lato contains two further novel genera in the rhizoxinica-symbiotica group Mycetohabitans gen. nov., and Trinickia gen. nov.: implications for the evolution of diazotrophy and nodulation in the Burkholderiaceae.</title>
        <authorList>
            <person name="Estrada-de los Santos P."/>
            <person name="Palmer M."/>
            <person name="Chavez-Ramirez B."/>
            <person name="Beukes C."/>
            <person name="Steenkamp E.T."/>
            <person name="Hirsch A.M."/>
            <person name="Manyaka P."/>
            <person name="Maluk M."/>
            <person name="Lafos M."/>
            <person name="Crook M."/>
            <person name="Gross E."/>
            <person name="Simon M.F."/>
            <person name="Bueno dos Reis Junior F."/>
            <person name="Poole P.S."/>
            <person name="Venter S.N."/>
            <person name="James E.K."/>
        </authorList>
    </citation>
    <scope>NUCLEOTIDE SEQUENCE [LARGE SCALE GENOMIC DNA]</scope>
    <source>
        <strain evidence="15 16">JPY 581</strain>
    </source>
</reference>